<gene>
    <name evidence="2" type="ORF">FXF47_08575</name>
</gene>
<name>A0A5D0MGF4_9BACT</name>
<keyword evidence="3" id="KW-1185">Reference proteome</keyword>
<dbReference type="Proteomes" id="UP000324143">
    <property type="component" value="Unassembled WGS sequence"/>
</dbReference>
<feature type="domain" description="Sulfotransferase" evidence="1">
    <location>
        <begin position="115"/>
        <end position="277"/>
    </location>
</feature>
<dbReference type="InterPro" id="IPR027417">
    <property type="entry name" value="P-loop_NTPase"/>
</dbReference>
<protein>
    <submittedName>
        <fullName evidence="2">Sulfotransferase domain-containing protein</fullName>
    </submittedName>
</protein>
<dbReference type="EMBL" id="VSIX01000116">
    <property type="protein sequence ID" value="TYB30561.1"/>
    <property type="molecule type" value="Genomic_DNA"/>
</dbReference>
<accession>A0A5D0MGF4</accession>
<reference evidence="2" key="1">
    <citation type="submission" date="2019-08" db="EMBL/GenBank/DDBJ databases">
        <title>Genomic characterization of a novel candidate phylum (ARYD3) from a high temperature, high salinity tertiary oil reservoir in north central Oklahoma, USA.</title>
        <authorList>
            <person name="Youssef N.H."/>
            <person name="Yadav A."/>
            <person name="Elshahed M.S."/>
        </authorList>
    </citation>
    <scope>NUCLEOTIDE SEQUENCE [LARGE SCALE GENOMIC DNA]</scope>
    <source>
        <strain evidence="2">ARYD3</strain>
    </source>
</reference>
<dbReference type="AlphaFoldDB" id="A0A5D0MGF4"/>
<evidence type="ECO:0000313" key="2">
    <source>
        <dbReference type="EMBL" id="TYB30561.1"/>
    </source>
</evidence>
<evidence type="ECO:0000259" key="1">
    <source>
        <dbReference type="Pfam" id="PF00685"/>
    </source>
</evidence>
<sequence length="286" mass="34292">MVKKLVNLLRKWLYKSLDKNKKEKLNFLKNKLIVENLSFKFFSSLKKDFKLDNKVLVGTHHKTGTAWMEKIFIQISLFHKLRYYNGKISKKMCNSNVIFNDHSNFKFGKIDFPYKGIHLIRDPRDVIVSATFYHQKSLESWLHIPRKKFGGKTYQEKISSFDKIDNKILFEMEHSSKNNIIDMMKWDYNNKNFYEVKYEDLIKDVNLNLFHDIFLFLGFPGKVLPSLLEIAYRNSLFSDRINQSRHVRSGKINQYKKYFKTIHKKRFINLFGDVLTQLGYEKNNSW</sequence>
<dbReference type="InterPro" id="IPR000863">
    <property type="entry name" value="Sulfotransferase_dom"/>
</dbReference>
<comment type="caution">
    <text evidence="2">The sequence shown here is derived from an EMBL/GenBank/DDBJ whole genome shotgun (WGS) entry which is preliminary data.</text>
</comment>
<dbReference type="Gene3D" id="3.40.50.300">
    <property type="entry name" value="P-loop containing nucleotide triphosphate hydrolases"/>
    <property type="match status" value="1"/>
</dbReference>
<dbReference type="SUPFAM" id="SSF52540">
    <property type="entry name" value="P-loop containing nucleoside triphosphate hydrolases"/>
    <property type="match status" value="1"/>
</dbReference>
<dbReference type="GO" id="GO:0008146">
    <property type="term" value="F:sulfotransferase activity"/>
    <property type="evidence" value="ECO:0007669"/>
    <property type="project" value="InterPro"/>
</dbReference>
<dbReference type="Pfam" id="PF00685">
    <property type="entry name" value="Sulfotransfer_1"/>
    <property type="match status" value="1"/>
</dbReference>
<evidence type="ECO:0000313" key="3">
    <source>
        <dbReference type="Proteomes" id="UP000324143"/>
    </source>
</evidence>
<organism evidence="2 3">
    <name type="scientific">Candidatus Mcinerneyibacterium aminivorans</name>
    <dbReference type="NCBI Taxonomy" id="2703815"/>
    <lineage>
        <taxon>Bacteria</taxon>
        <taxon>Candidatus Macinerneyibacteriota</taxon>
        <taxon>Candidatus Mcinerneyibacteria</taxon>
        <taxon>Candidatus Mcinerneyibacteriales</taxon>
        <taxon>Candidatus Mcinerneyibacteriaceae</taxon>
        <taxon>Candidatus Mcinerneyibacterium</taxon>
    </lineage>
</organism>
<proteinExistence type="predicted"/>